<proteinExistence type="predicted"/>
<dbReference type="EMBL" id="CP019607">
    <property type="protein sequence ID" value="AQP50902.1"/>
    <property type="molecule type" value="Genomic_DNA"/>
</dbReference>
<accession>A0A1Q2CXP3</accession>
<protein>
    <recommendedName>
        <fullName evidence="2">Bacterial bifunctional deaminase-reductase C-terminal domain-containing protein</fullName>
    </recommendedName>
</protein>
<dbReference type="Proteomes" id="UP000188235">
    <property type="component" value="Chromosome"/>
</dbReference>
<evidence type="ECO:0000313" key="3">
    <source>
        <dbReference type="EMBL" id="AQP50902.1"/>
    </source>
</evidence>
<reference evidence="3 4" key="1">
    <citation type="journal article" date="2008" name="Int. J. Syst. Evol. Microbiol.">
        <title>Tessaracoccus flavescens sp. nov., isolated from marine sediment.</title>
        <authorList>
            <person name="Lee D.W."/>
            <person name="Lee S.D."/>
        </authorList>
    </citation>
    <scope>NUCLEOTIDE SEQUENCE [LARGE SCALE GENOMIC DNA]</scope>
    <source>
        <strain evidence="3 4">SST-39T</strain>
    </source>
</reference>
<name>A0A1Q2CXP3_9ACTN</name>
<dbReference type="Gene3D" id="3.40.430.10">
    <property type="entry name" value="Dihydrofolate Reductase, subunit A"/>
    <property type="match status" value="1"/>
</dbReference>
<evidence type="ECO:0000313" key="4">
    <source>
        <dbReference type="Proteomes" id="UP000188235"/>
    </source>
</evidence>
<keyword evidence="4" id="KW-1185">Reference proteome</keyword>
<dbReference type="SUPFAM" id="SSF53597">
    <property type="entry name" value="Dihydrofolate reductase-like"/>
    <property type="match status" value="1"/>
</dbReference>
<organism evidence="3 4">
    <name type="scientific">Tessaracoccus flavescens</name>
    <dbReference type="NCBI Taxonomy" id="399497"/>
    <lineage>
        <taxon>Bacteria</taxon>
        <taxon>Bacillati</taxon>
        <taxon>Actinomycetota</taxon>
        <taxon>Actinomycetes</taxon>
        <taxon>Propionibacteriales</taxon>
        <taxon>Propionibacteriaceae</taxon>
        <taxon>Tessaracoccus</taxon>
    </lineage>
</organism>
<gene>
    <name evidence="3" type="ORF">BW733_08745</name>
</gene>
<feature type="compositionally biased region" description="Low complexity" evidence="1">
    <location>
        <begin position="123"/>
        <end position="141"/>
    </location>
</feature>
<dbReference type="STRING" id="399497.BW733_08745"/>
<dbReference type="AlphaFoldDB" id="A0A1Q2CXP3"/>
<dbReference type="Pfam" id="PF01872">
    <property type="entry name" value="RibD_C"/>
    <property type="match status" value="1"/>
</dbReference>
<evidence type="ECO:0000259" key="2">
    <source>
        <dbReference type="Pfam" id="PF01872"/>
    </source>
</evidence>
<dbReference type="InterPro" id="IPR002734">
    <property type="entry name" value="RibDG_C"/>
</dbReference>
<feature type="region of interest" description="Disordered" evidence="1">
    <location>
        <begin position="119"/>
        <end position="155"/>
    </location>
</feature>
<dbReference type="KEGG" id="tfa:BW733_08745"/>
<dbReference type="GO" id="GO:0009231">
    <property type="term" value="P:riboflavin biosynthetic process"/>
    <property type="evidence" value="ECO:0007669"/>
    <property type="project" value="InterPro"/>
</dbReference>
<sequence>MVADGRGRVDWQYTGDGRRILHVLVCRSTPAGYLQRLRDLEVGYFVVGDERVDLREGLRSLGESGIKRVVADSGGTLNASLLRQGLVQYIDVVTLPGLVGGAGAPTMFDGPELTAARHRCGWSSSTSPPTATPSAPATGSAVEPQVSYSSPSQGA</sequence>
<evidence type="ECO:0000256" key="1">
    <source>
        <dbReference type="SAM" id="MobiDB-lite"/>
    </source>
</evidence>
<feature type="domain" description="Bacterial bifunctional deaminase-reductase C-terminal" evidence="2">
    <location>
        <begin position="16"/>
        <end position="119"/>
    </location>
</feature>
<dbReference type="GO" id="GO:0008703">
    <property type="term" value="F:5-amino-6-(5-phosphoribosylamino)uracil reductase activity"/>
    <property type="evidence" value="ECO:0007669"/>
    <property type="project" value="InterPro"/>
</dbReference>
<feature type="compositionally biased region" description="Polar residues" evidence="1">
    <location>
        <begin position="146"/>
        <end position="155"/>
    </location>
</feature>
<dbReference type="InterPro" id="IPR024072">
    <property type="entry name" value="DHFR-like_dom_sf"/>
</dbReference>